<accession>A0A645GR74</accession>
<dbReference type="EMBL" id="VSSQ01080095">
    <property type="protein sequence ID" value="MPN29411.1"/>
    <property type="molecule type" value="Genomic_DNA"/>
</dbReference>
<evidence type="ECO:0000313" key="1">
    <source>
        <dbReference type="EMBL" id="MPN29411.1"/>
    </source>
</evidence>
<reference evidence="1" key="1">
    <citation type="submission" date="2019-08" db="EMBL/GenBank/DDBJ databases">
        <authorList>
            <person name="Kucharzyk K."/>
            <person name="Murdoch R.W."/>
            <person name="Higgins S."/>
            <person name="Loffler F."/>
        </authorList>
    </citation>
    <scope>NUCLEOTIDE SEQUENCE</scope>
</reference>
<name>A0A645GR74_9ZZZZ</name>
<proteinExistence type="predicted"/>
<gene>
    <name evidence="1" type="ORF">SDC9_176864</name>
</gene>
<comment type="caution">
    <text evidence="1">The sequence shown here is derived from an EMBL/GenBank/DDBJ whole genome shotgun (WGS) entry which is preliminary data.</text>
</comment>
<sequence length="136" mass="14423">MVRAIGGIAPAGGQDGAVLFRHGLKRGSIQTDCNDPATHSRMDVLAALPDDTLAPGLRNAKRAAFQLDGAHMADYAPLVRTFRSSDRQKAGLVQVEIDVTEQSRGNRHGSSFAAMTSAYASATAVSGMLWPSELDR</sequence>
<protein>
    <submittedName>
        <fullName evidence="1">Uncharacterized protein</fullName>
    </submittedName>
</protein>
<dbReference type="AlphaFoldDB" id="A0A645GR74"/>
<organism evidence="1">
    <name type="scientific">bioreactor metagenome</name>
    <dbReference type="NCBI Taxonomy" id="1076179"/>
    <lineage>
        <taxon>unclassified sequences</taxon>
        <taxon>metagenomes</taxon>
        <taxon>ecological metagenomes</taxon>
    </lineage>
</organism>